<evidence type="ECO:0000313" key="3">
    <source>
        <dbReference type="Proteomes" id="UP000312784"/>
    </source>
</evidence>
<protein>
    <submittedName>
        <fullName evidence="1">Cbb3-type cytochrome oxidase assembly protein CcoS</fullName>
    </submittedName>
</protein>
<dbReference type="EMBL" id="VEWL01000009">
    <property type="protein sequence ID" value="TNV13829.1"/>
    <property type="molecule type" value="Genomic_DNA"/>
</dbReference>
<evidence type="ECO:0000313" key="1">
    <source>
        <dbReference type="EMBL" id="MEJ5900807.1"/>
    </source>
</evidence>
<dbReference type="PANTHER" id="PTHR41532">
    <property type="entry name" value="FIXS PROTEIN"/>
    <property type="match status" value="1"/>
</dbReference>
<dbReference type="InterPro" id="IPR004714">
    <property type="entry name" value="Cyt_oxidase_maturation_cbb3"/>
</dbReference>
<name>A0ABD5JVT9_9HYPH</name>
<dbReference type="RefSeq" id="WP_121537302.1">
    <property type="nucleotide sequence ID" value="NZ_JBBHKQ010000001.1"/>
</dbReference>
<evidence type="ECO:0000313" key="4">
    <source>
        <dbReference type="Proteomes" id="UP001362311"/>
    </source>
</evidence>
<proteinExistence type="predicted"/>
<comment type="caution">
    <text evidence="1">The sequence shown here is derived from an EMBL/GenBank/DDBJ whole genome shotgun (WGS) entry which is preliminary data.</text>
</comment>
<evidence type="ECO:0000313" key="2">
    <source>
        <dbReference type="EMBL" id="TNV13829.1"/>
    </source>
</evidence>
<dbReference type="Proteomes" id="UP001362311">
    <property type="component" value="Unassembled WGS sequence"/>
</dbReference>
<dbReference type="Pfam" id="PF03597">
    <property type="entry name" value="FixS"/>
    <property type="match status" value="1"/>
</dbReference>
<keyword evidence="3" id="KW-1185">Reference proteome</keyword>
<organism evidence="1 4">
    <name type="scientific">Ochrobactrum teleogrylli</name>
    <dbReference type="NCBI Taxonomy" id="2479765"/>
    <lineage>
        <taxon>Bacteria</taxon>
        <taxon>Pseudomonadati</taxon>
        <taxon>Pseudomonadota</taxon>
        <taxon>Alphaproteobacteria</taxon>
        <taxon>Hyphomicrobiales</taxon>
        <taxon>Brucellaceae</taxon>
        <taxon>Brucella/Ochrobactrum group</taxon>
        <taxon>Ochrobactrum</taxon>
    </lineage>
</organism>
<dbReference type="PANTHER" id="PTHR41532:SF1">
    <property type="entry name" value="FIXS PROTEIN"/>
    <property type="match status" value="1"/>
</dbReference>
<gene>
    <name evidence="1" type="primary">ccoS</name>
    <name evidence="2" type="ORF">FIC94_14575</name>
    <name evidence="1" type="ORF">WIX40_11885</name>
</gene>
<sequence>MSGLLFLIPVALLMGAVGLAAFLWSLKNGQYEDLDGAASRILLDDDARPSQESRADR</sequence>
<reference evidence="2 3" key="1">
    <citation type="submission" date="2019-06" db="EMBL/GenBank/DDBJ databases">
        <title>Ochrobactrum cricket sp.nov., isolated from the insect Teleogryllus occipitalis living in deserted cropland.</title>
        <authorList>
            <person name="Hu M."/>
        </authorList>
    </citation>
    <scope>NUCLEOTIDE SEQUENCE [LARGE SCALE GENOMIC DNA]</scope>
    <source>
        <strain evidence="2 3">LCB8</strain>
    </source>
</reference>
<reference evidence="1 4" key="2">
    <citation type="submission" date="2024-03" db="EMBL/GenBank/DDBJ databases">
        <title>Reference genomes for the five species model microbial community.</title>
        <authorList>
            <person name="Padfield D."/>
        </authorList>
    </citation>
    <scope>NUCLEOTIDE SEQUENCE [LARGE SCALE GENOMIC DNA]</scope>
    <source>
        <strain evidence="1 4">AB1</strain>
    </source>
</reference>
<dbReference type="NCBIfam" id="TIGR00847">
    <property type="entry name" value="ccoS"/>
    <property type="match status" value="1"/>
</dbReference>
<dbReference type="Proteomes" id="UP000312784">
    <property type="component" value="Unassembled WGS sequence"/>
</dbReference>
<dbReference type="EMBL" id="JBBHKQ010000001">
    <property type="protein sequence ID" value="MEJ5900807.1"/>
    <property type="molecule type" value="Genomic_DNA"/>
</dbReference>
<dbReference type="AlphaFoldDB" id="A0ABD5JVT9"/>
<accession>A0ABD5JVT9</accession>